<comment type="similarity">
    <text evidence="2">Belongs to the CitM (TC 2.A.11) transporter family.</text>
</comment>
<evidence type="ECO:0000256" key="2">
    <source>
        <dbReference type="ARBA" id="ARBA00009843"/>
    </source>
</evidence>
<feature type="transmembrane region" description="Helical" evidence="8">
    <location>
        <begin position="405"/>
        <end position="426"/>
    </location>
</feature>
<keyword evidence="3" id="KW-0813">Transport</keyword>
<evidence type="ECO:0000256" key="1">
    <source>
        <dbReference type="ARBA" id="ARBA00004651"/>
    </source>
</evidence>
<dbReference type="PANTHER" id="PTHR43568:SF1">
    <property type="entry name" value="P PROTEIN"/>
    <property type="match status" value="1"/>
</dbReference>
<protein>
    <submittedName>
        <fullName evidence="10">ArsB/NhaD family transporter</fullName>
    </submittedName>
</protein>
<comment type="subcellular location">
    <subcellularLocation>
        <location evidence="1">Cell membrane</location>
        <topology evidence="1">Multi-pass membrane protein</topology>
    </subcellularLocation>
</comment>
<evidence type="ECO:0000256" key="5">
    <source>
        <dbReference type="ARBA" id="ARBA00022692"/>
    </source>
</evidence>
<feature type="transmembrane region" description="Helical" evidence="8">
    <location>
        <begin position="28"/>
        <end position="44"/>
    </location>
</feature>
<keyword evidence="4" id="KW-1003">Cell membrane</keyword>
<feature type="transmembrane region" description="Helical" evidence="8">
    <location>
        <begin position="363"/>
        <end position="393"/>
    </location>
</feature>
<evidence type="ECO:0000256" key="7">
    <source>
        <dbReference type="ARBA" id="ARBA00023136"/>
    </source>
</evidence>
<dbReference type="InterPro" id="IPR004680">
    <property type="entry name" value="Cit_transptr-like_dom"/>
</dbReference>
<dbReference type="InterPro" id="IPR051475">
    <property type="entry name" value="Diverse_Ion_Transporter"/>
</dbReference>
<evidence type="ECO:0000256" key="3">
    <source>
        <dbReference type="ARBA" id="ARBA00022448"/>
    </source>
</evidence>
<dbReference type="PRINTS" id="PR00758">
    <property type="entry name" value="ARSENICPUMP"/>
</dbReference>
<dbReference type="EMBL" id="VZRB01000002">
    <property type="protein sequence ID" value="KAB1149979.1"/>
    <property type="molecule type" value="Genomic_DNA"/>
</dbReference>
<keyword evidence="5 8" id="KW-0812">Transmembrane</keyword>
<feature type="transmembrane region" description="Helical" evidence="8">
    <location>
        <begin position="56"/>
        <end position="75"/>
    </location>
</feature>
<feature type="transmembrane region" description="Helical" evidence="8">
    <location>
        <begin position="284"/>
        <end position="304"/>
    </location>
</feature>
<dbReference type="GO" id="GO:0005886">
    <property type="term" value="C:plasma membrane"/>
    <property type="evidence" value="ECO:0007669"/>
    <property type="project" value="UniProtKB-SubCell"/>
</dbReference>
<dbReference type="AlphaFoldDB" id="A0A6H9V9M2"/>
<feature type="transmembrane region" description="Helical" evidence="8">
    <location>
        <begin position="228"/>
        <end position="249"/>
    </location>
</feature>
<reference evidence="10 11" key="1">
    <citation type="submission" date="2019-09" db="EMBL/GenBank/DDBJ databases">
        <title>Screening of Novel Bioactive Compounds from Soil-Associated.</title>
        <authorList>
            <person name="Zhao S."/>
        </authorList>
    </citation>
    <scope>NUCLEOTIDE SEQUENCE [LARGE SCALE GENOMIC DNA]</scope>
    <source>
        <strain evidence="10 11">HIT-DPA4</strain>
    </source>
</reference>
<evidence type="ECO:0000256" key="4">
    <source>
        <dbReference type="ARBA" id="ARBA00022475"/>
    </source>
</evidence>
<evidence type="ECO:0000259" key="9">
    <source>
        <dbReference type="Pfam" id="PF03600"/>
    </source>
</evidence>
<feature type="transmembrane region" description="Helical" evidence="8">
    <location>
        <begin position="177"/>
        <end position="200"/>
    </location>
</feature>
<dbReference type="PANTHER" id="PTHR43568">
    <property type="entry name" value="P PROTEIN"/>
    <property type="match status" value="1"/>
</dbReference>
<evidence type="ECO:0000256" key="6">
    <source>
        <dbReference type="ARBA" id="ARBA00022989"/>
    </source>
</evidence>
<name>A0A6H9V9M2_9ACTN</name>
<evidence type="ECO:0000313" key="11">
    <source>
        <dbReference type="Proteomes" id="UP000442707"/>
    </source>
</evidence>
<proteinExistence type="inferred from homology"/>
<keyword evidence="6 8" id="KW-1133">Transmembrane helix</keyword>
<dbReference type="InterPro" id="IPR000802">
    <property type="entry name" value="Arsenical_pump_ArsB"/>
</dbReference>
<feature type="transmembrane region" description="Helical" evidence="8">
    <location>
        <begin position="96"/>
        <end position="114"/>
    </location>
</feature>
<evidence type="ECO:0000313" key="10">
    <source>
        <dbReference type="EMBL" id="KAB1149979.1"/>
    </source>
</evidence>
<dbReference type="Pfam" id="PF03600">
    <property type="entry name" value="CitMHS"/>
    <property type="match status" value="1"/>
</dbReference>
<keyword evidence="7 8" id="KW-0472">Membrane</keyword>
<feature type="domain" description="Citrate transporter-like" evidence="9">
    <location>
        <begin position="17"/>
        <end position="371"/>
    </location>
</feature>
<organism evidence="10 11">
    <name type="scientific">Streptomyces luteolifulvus</name>
    <dbReference type="NCBI Taxonomy" id="2615112"/>
    <lineage>
        <taxon>Bacteria</taxon>
        <taxon>Bacillati</taxon>
        <taxon>Actinomycetota</taxon>
        <taxon>Actinomycetes</taxon>
        <taxon>Kitasatosporales</taxon>
        <taxon>Streptomycetaceae</taxon>
        <taxon>Streptomyces</taxon>
    </lineage>
</organism>
<comment type="caution">
    <text evidence="10">The sequence shown here is derived from an EMBL/GenBank/DDBJ whole genome shotgun (WGS) entry which is preliminary data.</text>
</comment>
<dbReference type="RefSeq" id="WP_150944466.1">
    <property type="nucleotide sequence ID" value="NZ_VZRB01000002.1"/>
</dbReference>
<gene>
    <name evidence="10" type="ORF">F7R91_03905</name>
</gene>
<feature type="transmembrane region" description="Helical" evidence="8">
    <location>
        <begin position="325"/>
        <end position="343"/>
    </location>
</feature>
<dbReference type="GO" id="GO:0015105">
    <property type="term" value="F:arsenite transmembrane transporter activity"/>
    <property type="evidence" value="ECO:0007669"/>
    <property type="project" value="InterPro"/>
</dbReference>
<keyword evidence="11" id="KW-1185">Reference proteome</keyword>
<sequence>MNDWHSWAAIVVFVGAYALIISEKIHRVAVALGGAALMLAIGATDDKSAFYSEHSGVDWNVIFLLLGMMMIVGVLKKTGMFEYLAIWSVKRARAKPFRVMAMLVVITAVASALLDNVTTVLLIAPVTLLVCERLALPAAPFLIAEVMASNIGGTATLVGDPPNIIIASRAGLTFNDFLVHLAPISAVLLVVLVLMCRVMFRKSFIYDEDRAAEIMALEEREAIRDPRLLVQGLIVLALVVTGFVLHPVLHYEPSVVALLGAGLLIAVSSAETGDVLKEVEWPTLAFFAGLFIMIGGLIETGVIGEISKQLADAIGDNELGGSMTLLGASAILSGIVDNIPYVATMAPITSDLVQNMGGGSDHVMWWALALGADLGGNATAIGASANVVVLGIAERNRQPISFWQFTKYGLVVTAATVAIALGYVWLRYFALA</sequence>
<evidence type="ECO:0000256" key="8">
    <source>
        <dbReference type="SAM" id="Phobius"/>
    </source>
</evidence>
<dbReference type="Proteomes" id="UP000442707">
    <property type="component" value="Unassembled WGS sequence"/>
</dbReference>
<feature type="transmembrane region" description="Helical" evidence="8">
    <location>
        <begin position="6"/>
        <end position="21"/>
    </location>
</feature>
<dbReference type="CDD" id="cd01116">
    <property type="entry name" value="P_permease"/>
    <property type="match status" value="1"/>
</dbReference>
<accession>A0A6H9V9M2</accession>